<evidence type="ECO:0000313" key="2">
    <source>
        <dbReference type="Proteomes" id="UP000199340"/>
    </source>
</evidence>
<sequence length="51" mass="5471">MLKFITIVGYICIFLAVTASAMNLAAALIQQLLIMGMLLVVGTFLIEGPKD</sequence>
<accession>A0A1G8T1Y7</accession>
<gene>
    <name evidence="1" type="ORF">SAMN05421850_11530</name>
</gene>
<dbReference type="EMBL" id="FNEB01000015">
    <property type="protein sequence ID" value="SDJ35441.1"/>
    <property type="molecule type" value="Genomic_DNA"/>
</dbReference>
<proteinExistence type="predicted"/>
<name>A0A1G8T1Y7_9RHOB</name>
<dbReference type="Proteomes" id="UP000199340">
    <property type="component" value="Unassembled WGS sequence"/>
</dbReference>
<organism evidence="1 2">
    <name type="scientific">Lutimaribacter saemankumensis</name>
    <dbReference type="NCBI Taxonomy" id="490829"/>
    <lineage>
        <taxon>Bacteria</taxon>
        <taxon>Pseudomonadati</taxon>
        <taxon>Pseudomonadota</taxon>
        <taxon>Alphaproteobacteria</taxon>
        <taxon>Rhodobacterales</taxon>
        <taxon>Roseobacteraceae</taxon>
        <taxon>Lutimaribacter</taxon>
    </lineage>
</organism>
<dbReference type="AlphaFoldDB" id="A0A1G8T1Y7"/>
<protein>
    <submittedName>
        <fullName evidence="1">Uncharacterized protein</fullName>
    </submittedName>
</protein>
<reference evidence="1 2" key="1">
    <citation type="submission" date="2016-10" db="EMBL/GenBank/DDBJ databases">
        <authorList>
            <person name="de Groot N.N."/>
        </authorList>
    </citation>
    <scope>NUCLEOTIDE SEQUENCE [LARGE SCALE GENOMIC DNA]</scope>
    <source>
        <strain evidence="1 2">DSM 28010</strain>
    </source>
</reference>
<evidence type="ECO:0000313" key="1">
    <source>
        <dbReference type="EMBL" id="SDJ35441.1"/>
    </source>
</evidence>
<keyword evidence="2" id="KW-1185">Reference proteome</keyword>